<keyword evidence="2" id="KW-1185">Reference proteome</keyword>
<dbReference type="PATRIC" id="fig|476272.21.peg.1254"/>
<evidence type="ECO:0000313" key="2">
    <source>
        <dbReference type="Proteomes" id="UP000003100"/>
    </source>
</evidence>
<dbReference type="Pfam" id="PF00132">
    <property type="entry name" value="Hexapep"/>
    <property type="match status" value="1"/>
</dbReference>
<organism evidence="1 2">
    <name type="scientific">Blautia hydrogenotrophica (strain DSM 10507 / JCM 14656 / S5a33)</name>
    <name type="common">Ruminococcus hydrogenotrophicus</name>
    <dbReference type="NCBI Taxonomy" id="476272"/>
    <lineage>
        <taxon>Bacteria</taxon>
        <taxon>Bacillati</taxon>
        <taxon>Bacillota</taxon>
        <taxon>Clostridia</taxon>
        <taxon>Lachnospirales</taxon>
        <taxon>Lachnospiraceae</taxon>
        <taxon>Blautia</taxon>
    </lineage>
</organism>
<dbReference type="PANTHER" id="PTHR13061:SF29">
    <property type="entry name" value="GAMMA CARBONIC ANHYDRASE-LIKE 1, MITOCHONDRIAL-RELATED"/>
    <property type="match status" value="1"/>
</dbReference>
<dbReference type="PANTHER" id="PTHR13061">
    <property type="entry name" value="DYNACTIN SUBUNIT P25"/>
    <property type="match status" value="1"/>
</dbReference>
<sequence length="172" mass="18425">MDYNRVKVAKSANVVKEAVLLGDVTVGEDCCILFHAVLRGDEDRIVVGKCSNIQDNCTVHADVGYPAVIGDYVTVGHNALVHGCKIGDGTLVGMGSIVMNGTVVGKECLIGAGSLVLQNQKIPDGSLVLGNPAKVVRALTEKERKELYESSDCYLKVGRELREGGYVRTFEE</sequence>
<dbReference type="EMBL" id="ACBZ01000171">
    <property type="protein sequence ID" value="EEG47957.1"/>
    <property type="molecule type" value="Genomic_DNA"/>
</dbReference>
<comment type="caution">
    <text evidence="1">The sequence shown here is derived from an EMBL/GenBank/DDBJ whole genome shotgun (WGS) entry which is preliminary data.</text>
</comment>
<proteinExistence type="predicted"/>
<dbReference type="Proteomes" id="UP000003100">
    <property type="component" value="Unassembled WGS sequence"/>
</dbReference>
<reference evidence="1 2" key="1">
    <citation type="submission" date="2009-01" db="EMBL/GenBank/DDBJ databases">
        <authorList>
            <person name="Fulton L."/>
            <person name="Clifton S."/>
            <person name="Fulton B."/>
            <person name="Xu J."/>
            <person name="Minx P."/>
            <person name="Pepin K.H."/>
            <person name="Johnson M."/>
            <person name="Bhonagiri V."/>
            <person name="Nash W.E."/>
            <person name="Mardis E.R."/>
            <person name="Wilson R.K."/>
        </authorList>
    </citation>
    <scope>NUCLEOTIDE SEQUENCE [LARGE SCALE GENOMIC DNA]</scope>
    <source>
        <strain evidence="2">DSM 10507 / JCM 14656 / S5a33</strain>
    </source>
</reference>
<accession>C0CQG7</accession>
<dbReference type="InterPro" id="IPR050484">
    <property type="entry name" value="Transf_Hexapept/Carb_Anhydrase"/>
</dbReference>
<dbReference type="RefSeq" id="WP_005951058.1">
    <property type="nucleotide sequence ID" value="NZ_CP136423.1"/>
</dbReference>
<protein>
    <recommendedName>
        <fullName evidence="3">Carnitine operon protein CaiE</fullName>
    </recommendedName>
</protein>
<dbReference type="InterPro" id="IPR047324">
    <property type="entry name" value="LbH_gamma_CA-like"/>
</dbReference>
<dbReference type="AlphaFoldDB" id="C0CQG7"/>
<dbReference type="Gene3D" id="2.160.10.10">
    <property type="entry name" value="Hexapeptide repeat proteins"/>
    <property type="match status" value="1"/>
</dbReference>
<reference evidence="1 2" key="2">
    <citation type="submission" date="2009-02" db="EMBL/GenBank/DDBJ databases">
        <title>Draft genome sequence of Blautia hydrogenotrophica DSM 10507 (Ruminococcus hydrogenotrophicus DSM 10507).</title>
        <authorList>
            <person name="Sudarsanam P."/>
            <person name="Ley R."/>
            <person name="Guruge J."/>
            <person name="Turnbaugh P.J."/>
            <person name="Mahowald M."/>
            <person name="Liep D."/>
            <person name="Gordon J."/>
        </authorList>
    </citation>
    <scope>NUCLEOTIDE SEQUENCE [LARGE SCALE GENOMIC DNA]</scope>
    <source>
        <strain evidence="2">DSM 10507 / JCM 14656 / S5a33</strain>
    </source>
</reference>
<dbReference type="SUPFAM" id="SSF51161">
    <property type="entry name" value="Trimeric LpxA-like enzymes"/>
    <property type="match status" value="1"/>
</dbReference>
<dbReference type="eggNOG" id="COG0663">
    <property type="taxonomic scope" value="Bacteria"/>
</dbReference>
<evidence type="ECO:0000313" key="1">
    <source>
        <dbReference type="EMBL" id="EEG47957.1"/>
    </source>
</evidence>
<name>C0CQG7_BLAHS</name>
<dbReference type="InterPro" id="IPR011004">
    <property type="entry name" value="Trimer_LpxA-like_sf"/>
</dbReference>
<gene>
    <name evidence="1" type="ORF">RUMHYD_03123</name>
</gene>
<evidence type="ECO:0008006" key="3">
    <source>
        <dbReference type="Google" id="ProtNLM"/>
    </source>
</evidence>
<dbReference type="InterPro" id="IPR001451">
    <property type="entry name" value="Hexapep"/>
</dbReference>
<dbReference type="GeneID" id="86823020"/>
<dbReference type="HOGENOM" id="CLU_064827_4_1_9"/>
<dbReference type="CDD" id="cd04645">
    <property type="entry name" value="LbH_gamma_CA_like"/>
    <property type="match status" value="1"/>
</dbReference>